<evidence type="ECO:0000313" key="3">
    <source>
        <dbReference type="Proteomes" id="UP000030747"/>
    </source>
</evidence>
<sequence>MKSSWNPQDGSSVEVAGESFRLQSRRRYHQTEVLPVPAAAAAAAAAAGLQQRRRRGRAAAAGALPLLPSQQQQQQQRHVYCPSSPPQQQQQQQQQQQKGQQHVGVQRALVGLVHHNSSILLQQRIANKLPQQHAIRHVLQLRLRAAAVFKTNRVAHLQQQQQQQQQQQRRPVGGAISLCAATGVGAGHIAGSYS</sequence>
<reference evidence="2" key="1">
    <citation type="submission" date="2013-10" db="EMBL/GenBank/DDBJ databases">
        <title>Genomic analysis of the causative agents of coccidiosis in chickens.</title>
        <authorList>
            <person name="Reid A.J."/>
            <person name="Blake D."/>
            <person name="Billington K."/>
            <person name="Browne H."/>
            <person name="Dunn M."/>
            <person name="Hung S."/>
            <person name="Kawahara F."/>
            <person name="Miranda-Saavedra D."/>
            <person name="Mourier T."/>
            <person name="Nagra H."/>
            <person name="Otto T.D."/>
            <person name="Rawlings N."/>
            <person name="Sanchez A."/>
            <person name="Sanders M."/>
            <person name="Subramaniam C."/>
            <person name="Tay Y."/>
            <person name="Dear P."/>
            <person name="Doerig C."/>
            <person name="Gruber A."/>
            <person name="Parkinson J."/>
            <person name="Shirley M."/>
            <person name="Wan K.L."/>
            <person name="Berriman M."/>
            <person name="Tomley F."/>
            <person name="Pain A."/>
        </authorList>
    </citation>
    <scope>NUCLEOTIDE SEQUENCE [LARGE SCALE GENOMIC DNA]</scope>
    <source>
        <strain evidence="2">Houghton</strain>
    </source>
</reference>
<feature type="region of interest" description="Disordered" evidence="1">
    <location>
        <begin position="1"/>
        <end position="22"/>
    </location>
</feature>
<protein>
    <submittedName>
        <fullName evidence="2">Uncharacterized protein</fullName>
    </submittedName>
</protein>
<dbReference type="Proteomes" id="UP000030747">
    <property type="component" value="Unassembled WGS sequence"/>
</dbReference>
<evidence type="ECO:0000313" key="2">
    <source>
        <dbReference type="EMBL" id="CDJ40368.1"/>
    </source>
</evidence>
<feature type="compositionally biased region" description="Low complexity" evidence="1">
    <location>
        <begin position="39"/>
        <end position="50"/>
    </location>
</feature>
<feature type="compositionally biased region" description="Low complexity" evidence="1">
    <location>
        <begin position="58"/>
        <end position="77"/>
    </location>
</feature>
<proteinExistence type="predicted"/>
<evidence type="ECO:0000256" key="1">
    <source>
        <dbReference type="SAM" id="MobiDB-lite"/>
    </source>
</evidence>
<dbReference type="RefSeq" id="XP_013231118.1">
    <property type="nucleotide sequence ID" value="XM_013375664.1"/>
</dbReference>
<dbReference type="EMBL" id="HG675120">
    <property type="protein sequence ID" value="CDJ40368.1"/>
    <property type="molecule type" value="Genomic_DNA"/>
</dbReference>
<feature type="region of interest" description="Disordered" evidence="1">
    <location>
        <begin position="39"/>
        <end position="100"/>
    </location>
</feature>
<dbReference type="AlphaFoldDB" id="U6KTV9"/>
<feature type="compositionally biased region" description="Low complexity" evidence="1">
    <location>
        <begin position="87"/>
        <end position="100"/>
    </location>
</feature>
<keyword evidence="3" id="KW-1185">Reference proteome</keyword>
<dbReference type="GeneID" id="25256488"/>
<gene>
    <name evidence="2" type="ORF">ETH_00037235</name>
</gene>
<dbReference type="VEuPathDB" id="ToxoDB:ETH_00037235"/>
<name>U6KTV9_EIMTE</name>
<reference evidence="2" key="2">
    <citation type="submission" date="2013-10" db="EMBL/GenBank/DDBJ databases">
        <authorList>
            <person name="Aslett M."/>
        </authorList>
    </citation>
    <scope>NUCLEOTIDE SEQUENCE [LARGE SCALE GENOMIC DNA]</scope>
    <source>
        <strain evidence="2">Houghton</strain>
    </source>
</reference>
<feature type="compositionally biased region" description="Polar residues" evidence="1">
    <location>
        <begin position="1"/>
        <end position="11"/>
    </location>
</feature>
<organism evidence="2 3">
    <name type="scientific">Eimeria tenella</name>
    <name type="common">Coccidian parasite</name>
    <dbReference type="NCBI Taxonomy" id="5802"/>
    <lineage>
        <taxon>Eukaryota</taxon>
        <taxon>Sar</taxon>
        <taxon>Alveolata</taxon>
        <taxon>Apicomplexa</taxon>
        <taxon>Conoidasida</taxon>
        <taxon>Coccidia</taxon>
        <taxon>Eucoccidiorida</taxon>
        <taxon>Eimeriorina</taxon>
        <taxon>Eimeriidae</taxon>
        <taxon>Eimeria</taxon>
    </lineage>
</organism>
<accession>U6KTV9</accession>